<dbReference type="Pfam" id="PF12675">
    <property type="entry name" value="DUF3795"/>
    <property type="match status" value="1"/>
</dbReference>
<gene>
    <name evidence="1" type="ORF">SAMN05444350_11740</name>
</gene>
<name>A0A1M6H4P4_9BACE</name>
<dbReference type="AlphaFoldDB" id="A0A1M6H4P4"/>
<evidence type="ECO:0000313" key="1">
    <source>
        <dbReference type="EMBL" id="SHJ17106.1"/>
    </source>
</evidence>
<dbReference type="GeneID" id="92712893"/>
<protein>
    <recommendedName>
        <fullName evidence="3">DUF3795 domain-containing protein</fullName>
    </recommendedName>
</protein>
<evidence type="ECO:0008006" key="3">
    <source>
        <dbReference type="Google" id="ProtNLM"/>
    </source>
</evidence>
<dbReference type="Proteomes" id="UP000184192">
    <property type="component" value="Unassembled WGS sequence"/>
</dbReference>
<dbReference type="EMBL" id="FQZN01000017">
    <property type="protein sequence ID" value="SHJ17106.1"/>
    <property type="molecule type" value="Genomic_DNA"/>
</dbReference>
<dbReference type="InterPro" id="IPR024227">
    <property type="entry name" value="DUF3795"/>
</dbReference>
<sequence length="141" mass="15897">MFKENMIAPCGLNCGICHETLRKENPCTGCLGPNETKSDYCANHCKISVCNIRQTLPDRFCDQCPQFPCSEMTDKEIWYANTYPMVESLMGNLALIRKEGMEKFLQLEAERWGCPCGGTICVHTGICSGCGKEYTIRKHKE</sequence>
<dbReference type="RefSeq" id="WP_025834382.1">
    <property type="nucleotide sequence ID" value="NZ_FQZN01000017.1"/>
</dbReference>
<accession>A0A1M6H4P4</accession>
<organism evidence="1 2">
    <name type="scientific">Bacteroides stercorirosoris</name>
    <dbReference type="NCBI Taxonomy" id="871324"/>
    <lineage>
        <taxon>Bacteria</taxon>
        <taxon>Pseudomonadati</taxon>
        <taxon>Bacteroidota</taxon>
        <taxon>Bacteroidia</taxon>
        <taxon>Bacteroidales</taxon>
        <taxon>Bacteroidaceae</taxon>
        <taxon>Bacteroides</taxon>
    </lineage>
</organism>
<proteinExistence type="predicted"/>
<reference evidence="2" key="1">
    <citation type="submission" date="2016-11" db="EMBL/GenBank/DDBJ databases">
        <authorList>
            <person name="Varghese N."/>
            <person name="Submissions S."/>
        </authorList>
    </citation>
    <scope>NUCLEOTIDE SEQUENCE [LARGE SCALE GENOMIC DNA]</scope>
    <source>
        <strain evidence="2">DSM 26884</strain>
    </source>
</reference>
<keyword evidence="2" id="KW-1185">Reference proteome</keyword>
<evidence type="ECO:0000313" key="2">
    <source>
        <dbReference type="Proteomes" id="UP000184192"/>
    </source>
</evidence>
<dbReference type="eggNOG" id="ENOG502ZY4Z">
    <property type="taxonomic scope" value="Bacteria"/>
</dbReference>